<name>A0A0E9QRP6_ANGAN</name>
<dbReference type="EMBL" id="GBXM01088941">
    <property type="protein sequence ID" value="JAH19636.1"/>
    <property type="molecule type" value="Transcribed_RNA"/>
</dbReference>
<protein>
    <submittedName>
        <fullName evidence="1">Uncharacterized protein</fullName>
    </submittedName>
</protein>
<organism evidence="1">
    <name type="scientific">Anguilla anguilla</name>
    <name type="common">European freshwater eel</name>
    <name type="synonym">Muraena anguilla</name>
    <dbReference type="NCBI Taxonomy" id="7936"/>
    <lineage>
        <taxon>Eukaryota</taxon>
        <taxon>Metazoa</taxon>
        <taxon>Chordata</taxon>
        <taxon>Craniata</taxon>
        <taxon>Vertebrata</taxon>
        <taxon>Euteleostomi</taxon>
        <taxon>Actinopterygii</taxon>
        <taxon>Neopterygii</taxon>
        <taxon>Teleostei</taxon>
        <taxon>Anguilliformes</taxon>
        <taxon>Anguillidae</taxon>
        <taxon>Anguilla</taxon>
    </lineage>
</organism>
<proteinExistence type="predicted"/>
<reference evidence="1" key="1">
    <citation type="submission" date="2014-11" db="EMBL/GenBank/DDBJ databases">
        <authorList>
            <person name="Amaro Gonzalez C."/>
        </authorList>
    </citation>
    <scope>NUCLEOTIDE SEQUENCE</scope>
</reference>
<sequence length="15" mass="1637">MCVSGNGFVEYCPQC</sequence>
<accession>A0A0E9QRP6</accession>
<evidence type="ECO:0000313" key="1">
    <source>
        <dbReference type="EMBL" id="JAH19636.1"/>
    </source>
</evidence>
<reference evidence="1" key="2">
    <citation type="journal article" date="2015" name="Fish Shellfish Immunol.">
        <title>Early steps in the European eel (Anguilla anguilla)-Vibrio vulnificus interaction in the gills: Role of the RtxA13 toxin.</title>
        <authorList>
            <person name="Callol A."/>
            <person name="Pajuelo D."/>
            <person name="Ebbesson L."/>
            <person name="Teles M."/>
            <person name="MacKenzie S."/>
            <person name="Amaro C."/>
        </authorList>
    </citation>
    <scope>NUCLEOTIDE SEQUENCE</scope>
</reference>